<accession>A0A367EL91</accession>
<feature type="domain" description="DUF397" evidence="2">
    <location>
        <begin position="59"/>
        <end position="87"/>
    </location>
</feature>
<protein>
    <submittedName>
        <fullName evidence="3">DUF397 domain-containing protein</fullName>
    </submittedName>
</protein>
<evidence type="ECO:0000313" key="4">
    <source>
        <dbReference type="Proteomes" id="UP000253507"/>
    </source>
</evidence>
<dbReference type="InterPro" id="IPR007278">
    <property type="entry name" value="DUF397"/>
</dbReference>
<name>A0A367EL91_9ACTN</name>
<sequence length="93" mass="10012">MRRPRAGSSSSTASWHARRGQSRFPEPPGRGTAPRRETSGRPSGRERPAVVGHRSPGVLPVREAECPEGPTLVSPADSWGAFVRTVRGSLVTR</sequence>
<feature type="compositionally biased region" description="Basic and acidic residues" evidence="1">
    <location>
        <begin position="34"/>
        <end position="48"/>
    </location>
</feature>
<dbReference type="EMBL" id="QOIM01000033">
    <property type="protein sequence ID" value="RCG18482.1"/>
    <property type="molecule type" value="Genomic_DNA"/>
</dbReference>
<dbReference type="AlphaFoldDB" id="A0A367EL91"/>
<keyword evidence="4" id="KW-1185">Reference proteome</keyword>
<feature type="region of interest" description="Disordered" evidence="1">
    <location>
        <begin position="1"/>
        <end position="61"/>
    </location>
</feature>
<evidence type="ECO:0000259" key="2">
    <source>
        <dbReference type="Pfam" id="PF04149"/>
    </source>
</evidence>
<evidence type="ECO:0000256" key="1">
    <source>
        <dbReference type="SAM" id="MobiDB-lite"/>
    </source>
</evidence>
<comment type="caution">
    <text evidence="3">The sequence shown here is derived from an EMBL/GenBank/DDBJ whole genome shotgun (WGS) entry which is preliminary data.</text>
</comment>
<gene>
    <name evidence="3" type="ORF">DQ392_14205</name>
</gene>
<evidence type="ECO:0000313" key="3">
    <source>
        <dbReference type="EMBL" id="RCG18482.1"/>
    </source>
</evidence>
<proteinExistence type="predicted"/>
<dbReference type="Pfam" id="PF04149">
    <property type="entry name" value="DUF397"/>
    <property type="match status" value="1"/>
</dbReference>
<dbReference type="OrthoDB" id="3482540at2"/>
<organism evidence="3 4">
    <name type="scientific">Streptomyces reniochalinae</name>
    <dbReference type="NCBI Taxonomy" id="2250578"/>
    <lineage>
        <taxon>Bacteria</taxon>
        <taxon>Bacillati</taxon>
        <taxon>Actinomycetota</taxon>
        <taxon>Actinomycetes</taxon>
        <taxon>Kitasatosporales</taxon>
        <taxon>Streptomycetaceae</taxon>
        <taxon>Streptomyces</taxon>
    </lineage>
</organism>
<reference evidence="3 4" key="1">
    <citation type="submission" date="2018-06" db="EMBL/GenBank/DDBJ databases">
        <title>Streptomyces reniochalinae sp. nov. and Streptomyces diacarnus sp. nov. from marine sponges.</title>
        <authorList>
            <person name="Li L."/>
        </authorList>
    </citation>
    <scope>NUCLEOTIDE SEQUENCE [LARGE SCALE GENOMIC DNA]</scope>
    <source>
        <strain evidence="3 4">LHW50302</strain>
    </source>
</reference>
<dbReference type="Proteomes" id="UP000253507">
    <property type="component" value="Unassembled WGS sequence"/>
</dbReference>